<sequence>MDRRSFLLSIGGLALSQLLVGCGNNNQTKLSIQLLKSSIPSQVVDKFSQALQSKAQLKFAPVDQIQNLYQQLQRWQEQPKTPDNQQAWTRWVPFMNSQTTTVVDLVSLGDYWLKSAIEQKLIQPLEAAEVQKLQYWSKLDERWRQLVTRNDQGNLDPQGNVWAAPYRWGSTVIVYDRYKFRELGWQPQDWSDLWRDGLRSQISLLDNPREVIGLVLKKLGKSYNTENLDTVPNLEKELQTLNQQVKFYSSNTYLEPLVTGDTWLAVGWSSDVLPLLSRYPQLNVVIPQSGTAIWADLWVRPTKASKNDISSKWIDFCWQPEIAKQITAKTKTNSPIFPDIAATDIQEPIRSLLQTNHQIFSKSEFLLALPTSTAKQYESLFTKIKTS</sequence>
<proteinExistence type="predicted"/>
<accession>A0A2H6LIF6</accession>
<evidence type="ECO:0000313" key="5">
    <source>
        <dbReference type="EMBL" id="GBE92936.1"/>
    </source>
</evidence>
<dbReference type="PANTHER" id="PTHR30222:SF17">
    <property type="entry name" value="SPERMIDINE_PUTRESCINE-BINDING PERIPLASMIC PROTEIN"/>
    <property type="match status" value="1"/>
</dbReference>
<dbReference type="PANTHER" id="PTHR30222">
    <property type="entry name" value="SPERMIDINE/PUTRESCINE-BINDING PERIPLASMIC PROTEIN"/>
    <property type="match status" value="1"/>
</dbReference>
<name>A0A2H6LIF6_9NOSO</name>
<evidence type="ECO:0000256" key="1">
    <source>
        <dbReference type="ARBA" id="ARBA00004418"/>
    </source>
</evidence>
<keyword evidence="3" id="KW-0732">Signal</keyword>
<dbReference type="Gene3D" id="3.40.190.10">
    <property type="entry name" value="Periplasmic binding protein-like II"/>
    <property type="match status" value="2"/>
</dbReference>
<protein>
    <submittedName>
        <fullName evidence="5">Extracellular solute-binding protein</fullName>
    </submittedName>
</protein>
<dbReference type="SUPFAM" id="SSF53850">
    <property type="entry name" value="Periplasmic binding protein-like II"/>
    <property type="match status" value="1"/>
</dbReference>
<dbReference type="Proteomes" id="UP000236527">
    <property type="component" value="Unassembled WGS sequence"/>
</dbReference>
<dbReference type="Pfam" id="PF13343">
    <property type="entry name" value="SBP_bac_6"/>
    <property type="match status" value="1"/>
</dbReference>
<evidence type="ECO:0000256" key="2">
    <source>
        <dbReference type="ARBA" id="ARBA00022448"/>
    </source>
</evidence>
<dbReference type="PRINTS" id="PR00909">
    <property type="entry name" value="SPERMDNBNDNG"/>
</dbReference>
<evidence type="ECO:0000256" key="4">
    <source>
        <dbReference type="ARBA" id="ARBA00022764"/>
    </source>
</evidence>
<dbReference type="GO" id="GO:0042597">
    <property type="term" value="C:periplasmic space"/>
    <property type="evidence" value="ECO:0007669"/>
    <property type="project" value="UniProtKB-SubCell"/>
</dbReference>
<dbReference type="AlphaFoldDB" id="A0A2H6LIF6"/>
<evidence type="ECO:0000313" key="6">
    <source>
        <dbReference type="Proteomes" id="UP000236527"/>
    </source>
</evidence>
<dbReference type="GO" id="GO:0015846">
    <property type="term" value="P:polyamine transport"/>
    <property type="evidence" value="ECO:0007669"/>
    <property type="project" value="InterPro"/>
</dbReference>
<dbReference type="RefSeq" id="WP_103125123.1">
    <property type="nucleotide sequence ID" value="NZ_DF978428.1"/>
</dbReference>
<gene>
    <name evidence="5" type="ORF">NCWK1_2696</name>
</gene>
<dbReference type="GO" id="GO:0019808">
    <property type="term" value="F:polyamine binding"/>
    <property type="evidence" value="ECO:0007669"/>
    <property type="project" value="InterPro"/>
</dbReference>
<reference evidence="6" key="1">
    <citation type="journal article" date="2018" name="Genome Announc.">
        <title>Draft Genome Sequence of the Nitrogen-Fixing and Hormogonia-Inducing Cyanobacterium Nostoc cycadae Strain WK-1, Isolated from the Coralloid Roots of Cycas revoluta.</title>
        <authorList>
            <person name="Kanesaki Y."/>
            <person name="Hirose M."/>
            <person name="Hirose Y."/>
            <person name="Fujisawa T."/>
            <person name="Nakamura Y."/>
            <person name="Watanabe S."/>
            <person name="Matsunaga S."/>
            <person name="Uchida H."/>
            <person name="Murakami A."/>
        </authorList>
    </citation>
    <scope>NUCLEOTIDE SEQUENCE [LARGE SCALE GENOMIC DNA]</scope>
    <source>
        <strain evidence="6">WK-1</strain>
    </source>
</reference>
<dbReference type="EMBL" id="BDGE01000043">
    <property type="protein sequence ID" value="GBE92936.1"/>
    <property type="molecule type" value="Genomic_DNA"/>
</dbReference>
<keyword evidence="2" id="KW-0813">Transport</keyword>
<evidence type="ECO:0000256" key="3">
    <source>
        <dbReference type="ARBA" id="ARBA00022729"/>
    </source>
</evidence>
<comment type="caution">
    <text evidence="5">The sequence shown here is derived from an EMBL/GenBank/DDBJ whole genome shotgun (WGS) entry which is preliminary data.</text>
</comment>
<dbReference type="InterPro" id="IPR001188">
    <property type="entry name" value="Sperm_putr-bd"/>
</dbReference>
<dbReference type="PROSITE" id="PS51257">
    <property type="entry name" value="PROKAR_LIPOPROTEIN"/>
    <property type="match status" value="1"/>
</dbReference>
<keyword evidence="6" id="KW-1185">Reference proteome</keyword>
<comment type="subcellular location">
    <subcellularLocation>
        <location evidence="1">Periplasm</location>
    </subcellularLocation>
</comment>
<organism evidence="5 6">
    <name type="scientific">Nostoc cycadae WK-1</name>
    <dbReference type="NCBI Taxonomy" id="1861711"/>
    <lineage>
        <taxon>Bacteria</taxon>
        <taxon>Bacillati</taxon>
        <taxon>Cyanobacteriota</taxon>
        <taxon>Cyanophyceae</taxon>
        <taxon>Nostocales</taxon>
        <taxon>Nostocaceae</taxon>
        <taxon>Nostoc</taxon>
    </lineage>
</organism>
<keyword evidence="4" id="KW-0574">Periplasm</keyword>